<proteinExistence type="predicted"/>
<feature type="domain" description="Chalcone isomerase" evidence="1">
    <location>
        <begin position="84"/>
        <end position="189"/>
    </location>
</feature>
<evidence type="ECO:0000313" key="2">
    <source>
        <dbReference type="EMBL" id="KEI71375.1"/>
    </source>
</evidence>
<sequence>MQKASVKFFTCLFEFSLLLWLLVFLFPSHSFAKDTVHEKSANPVWLGWKTVGHSTLKWGFWDIYDAHLRTPSGTYYQASDHTVSDMALLIDYRRTISKKRLLSATNEQWLHLGISREDRMRWIQELGRIWKGVKKGDRLVFVLTETGGRFYFGNDFLGKTDDLQMARSFIDIWLSENTAYPGLRRELLGQ</sequence>
<gene>
    <name evidence="2" type="ORF">GV64_12040</name>
</gene>
<dbReference type="InterPro" id="IPR016087">
    <property type="entry name" value="Chalcone_isomerase"/>
</dbReference>
<dbReference type="AlphaFoldDB" id="A0A081KB49"/>
<dbReference type="Proteomes" id="UP000027997">
    <property type="component" value="Unassembled WGS sequence"/>
</dbReference>
<dbReference type="EMBL" id="JOJP01000001">
    <property type="protein sequence ID" value="KEI71375.1"/>
    <property type="molecule type" value="Genomic_DNA"/>
</dbReference>
<accession>A0A081KB49</accession>
<dbReference type="RefSeq" id="WP_020582966.1">
    <property type="nucleotide sequence ID" value="NZ_JOJP01000001.1"/>
</dbReference>
<dbReference type="eggNOG" id="COG3572">
    <property type="taxonomic scope" value="Bacteria"/>
</dbReference>
<keyword evidence="3" id="KW-1185">Reference proteome</keyword>
<evidence type="ECO:0000259" key="1">
    <source>
        <dbReference type="Pfam" id="PF16036"/>
    </source>
</evidence>
<dbReference type="Pfam" id="PF16036">
    <property type="entry name" value="Chalcone_3"/>
    <property type="match status" value="1"/>
</dbReference>
<dbReference type="STRING" id="305900.GV64_12040"/>
<organism evidence="2 3">
    <name type="scientific">Endozoicomonas elysicola</name>
    <dbReference type="NCBI Taxonomy" id="305900"/>
    <lineage>
        <taxon>Bacteria</taxon>
        <taxon>Pseudomonadati</taxon>
        <taxon>Pseudomonadota</taxon>
        <taxon>Gammaproteobacteria</taxon>
        <taxon>Oceanospirillales</taxon>
        <taxon>Endozoicomonadaceae</taxon>
        <taxon>Endozoicomonas</taxon>
    </lineage>
</organism>
<protein>
    <recommendedName>
        <fullName evidence="1">Chalcone isomerase domain-containing protein</fullName>
    </recommendedName>
</protein>
<reference evidence="2 3" key="1">
    <citation type="submission" date="2014-06" db="EMBL/GenBank/DDBJ databases">
        <title>Whole Genome Sequences of Three Symbiotic Endozoicomonas Bacteria.</title>
        <authorList>
            <person name="Neave M.J."/>
            <person name="Apprill A."/>
            <person name="Voolstra C.R."/>
        </authorList>
    </citation>
    <scope>NUCLEOTIDE SEQUENCE [LARGE SCALE GENOMIC DNA]</scope>
    <source>
        <strain evidence="2 3">DSM 22380</strain>
    </source>
</reference>
<evidence type="ECO:0000313" key="3">
    <source>
        <dbReference type="Proteomes" id="UP000027997"/>
    </source>
</evidence>
<name>A0A081KB49_9GAMM</name>
<comment type="caution">
    <text evidence="2">The sequence shown here is derived from an EMBL/GenBank/DDBJ whole genome shotgun (WGS) entry which is preliminary data.</text>
</comment>